<reference evidence="2" key="1">
    <citation type="submission" date="2021-01" db="EMBL/GenBank/DDBJ databases">
        <title>Whole genome shotgun sequence of Actinoplanes capillaceus NBRC 16408.</title>
        <authorList>
            <person name="Komaki H."/>
            <person name="Tamura T."/>
        </authorList>
    </citation>
    <scope>NUCLEOTIDE SEQUENCE [LARGE SCALE GENOMIC DNA]</scope>
    <source>
        <strain evidence="2">NBRC 16408</strain>
    </source>
</reference>
<gene>
    <name evidence="2" type="ORF">Aca07nite_68150</name>
</gene>
<comment type="caution">
    <text evidence="2">The sequence shown here is derived from an EMBL/GenBank/DDBJ whole genome shotgun (WGS) entry which is preliminary data.</text>
</comment>
<evidence type="ECO:0000256" key="1">
    <source>
        <dbReference type="SAM" id="MobiDB-lite"/>
    </source>
</evidence>
<dbReference type="EMBL" id="BOMF01000128">
    <property type="protein sequence ID" value="GID49540.1"/>
    <property type="molecule type" value="Genomic_DNA"/>
</dbReference>
<proteinExistence type="predicted"/>
<protein>
    <submittedName>
        <fullName evidence="2">Uncharacterized protein</fullName>
    </submittedName>
</protein>
<feature type="compositionally biased region" description="Low complexity" evidence="1">
    <location>
        <begin position="19"/>
        <end position="33"/>
    </location>
</feature>
<name>A0ABQ3WTC5_9ACTN</name>
<feature type="compositionally biased region" description="Low complexity" evidence="1">
    <location>
        <begin position="1"/>
        <end position="10"/>
    </location>
</feature>
<feature type="region of interest" description="Disordered" evidence="1">
    <location>
        <begin position="1"/>
        <end position="47"/>
    </location>
</feature>
<organism evidence="2">
    <name type="scientific">Actinoplanes campanulatus</name>
    <dbReference type="NCBI Taxonomy" id="113559"/>
    <lineage>
        <taxon>Bacteria</taxon>
        <taxon>Bacillati</taxon>
        <taxon>Actinomycetota</taxon>
        <taxon>Actinomycetes</taxon>
        <taxon>Micromonosporales</taxon>
        <taxon>Micromonosporaceae</taxon>
        <taxon>Actinoplanes</taxon>
    </lineage>
</organism>
<evidence type="ECO:0000313" key="2">
    <source>
        <dbReference type="EMBL" id="GID49540.1"/>
    </source>
</evidence>
<sequence>MALASASAAAPNAFRQRSSTEASSLSTATVTASPRAPTPDQTSPTSQVLSACCKRYCPAVRMCLSVSSLASPRPDTVTWRLGAIQECNGYRPAHLDEALPLVAVGAVHA</sequence>
<accession>A0ABQ3WTC5</accession>